<proteinExistence type="inferred from homology"/>
<dbReference type="Pfam" id="PF00005">
    <property type="entry name" value="ABC_tran"/>
    <property type="match status" value="1"/>
</dbReference>
<dbReference type="GO" id="GO:0016887">
    <property type="term" value="F:ATP hydrolysis activity"/>
    <property type="evidence" value="ECO:0007669"/>
    <property type="project" value="InterPro"/>
</dbReference>
<evidence type="ECO:0000313" key="6">
    <source>
        <dbReference type="EMBL" id="BCN32219.1"/>
    </source>
</evidence>
<keyword evidence="4 6" id="KW-0067">ATP-binding</keyword>
<dbReference type="SUPFAM" id="SSF52540">
    <property type="entry name" value="P-loop containing nucleoside triphosphate hydrolases"/>
    <property type="match status" value="1"/>
</dbReference>
<dbReference type="InterPro" id="IPR003593">
    <property type="entry name" value="AAA+_ATPase"/>
</dbReference>
<dbReference type="SMART" id="SM00382">
    <property type="entry name" value="AAA"/>
    <property type="match status" value="1"/>
</dbReference>
<dbReference type="InterPro" id="IPR003439">
    <property type="entry name" value="ABC_transporter-like_ATP-bd"/>
</dbReference>
<dbReference type="KEGG" id="ahb:bsdtb5_35140"/>
<dbReference type="PANTHER" id="PTHR46743:SF2">
    <property type="entry name" value="TEICHOIC ACIDS EXPORT ATP-BINDING PROTEIN TAGH"/>
    <property type="match status" value="1"/>
</dbReference>
<dbReference type="InterPro" id="IPR029439">
    <property type="entry name" value="Wzt_C"/>
</dbReference>
<evidence type="ECO:0000256" key="3">
    <source>
        <dbReference type="ARBA" id="ARBA00022741"/>
    </source>
</evidence>
<name>A0A7R7ENX7_9FIRM</name>
<dbReference type="Proteomes" id="UP000595897">
    <property type="component" value="Chromosome"/>
</dbReference>
<dbReference type="Pfam" id="PF14524">
    <property type="entry name" value="Wzt_C"/>
    <property type="match status" value="1"/>
</dbReference>
<dbReference type="AlphaFoldDB" id="A0A7R7ENX7"/>
<accession>A0A7R7ENX7</accession>
<evidence type="ECO:0000313" key="7">
    <source>
        <dbReference type="Proteomes" id="UP000595897"/>
    </source>
</evidence>
<dbReference type="Gene3D" id="2.70.50.60">
    <property type="entry name" value="abc- transporter (atp binding component) like domain"/>
    <property type="match status" value="1"/>
</dbReference>
<organism evidence="6 7">
    <name type="scientific">Anaeromicropila herbilytica</name>
    <dbReference type="NCBI Taxonomy" id="2785025"/>
    <lineage>
        <taxon>Bacteria</taxon>
        <taxon>Bacillati</taxon>
        <taxon>Bacillota</taxon>
        <taxon>Clostridia</taxon>
        <taxon>Lachnospirales</taxon>
        <taxon>Lachnospiraceae</taxon>
        <taxon>Anaeromicropila</taxon>
    </lineage>
</organism>
<dbReference type="InterPro" id="IPR050683">
    <property type="entry name" value="Bact_Polysacc_Export_ATP-bd"/>
</dbReference>
<keyword evidence="7" id="KW-1185">Reference proteome</keyword>
<evidence type="ECO:0000256" key="1">
    <source>
        <dbReference type="ARBA" id="ARBA00005417"/>
    </source>
</evidence>
<evidence type="ECO:0000256" key="2">
    <source>
        <dbReference type="ARBA" id="ARBA00022448"/>
    </source>
</evidence>
<dbReference type="PANTHER" id="PTHR46743">
    <property type="entry name" value="TEICHOIC ACIDS EXPORT ATP-BINDING PROTEIN TAGH"/>
    <property type="match status" value="1"/>
</dbReference>
<dbReference type="InterPro" id="IPR027417">
    <property type="entry name" value="P-loop_NTPase"/>
</dbReference>
<dbReference type="EMBL" id="AP024169">
    <property type="protein sequence ID" value="BCN32219.1"/>
    <property type="molecule type" value="Genomic_DNA"/>
</dbReference>
<dbReference type="InterPro" id="IPR015860">
    <property type="entry name" value="ABC_transpr_TagH-like"/>
</dbReference>
<dbReference type="GO" id="GO:0140359">
    <property type="term" value="F:ABC-type transporter activity"/>
    <property type="evidence" value="ECO:0007669"/>
    <property type="project" value="InterPro"/>
</dbReference>
<dbReference type="CDD" id="cd03220">
    <property type="entry name" value="ABC_KpsT_Wzt"/>
    <property type="match status" value="1"/>
</dbReference>
<protein>
    <submittedName>
        <fullName evidence="6">Sugar ABC transporter ATP-binding protein</fullName>
    </submittedName>
</protein>
<keyword evidence="3" id="KW-0547">Nucleotide-binding</keyword>
<evidence type="ECO:0000256" key="4">
    <source>
        <dbReference type="ARBA" id="ARBA00022840"/>
    </source>
</evidence>
<dbReference type="CDD" id="cd10147">
    <property type="entry name" value="Wzt_C-like"/>
    <property type="match status" value="1"/>
</dbReference>
<feature type="domain" description="ABC transporter" evidence="5">
    <location>
        <begin position="26"/>
        <end position="248"/>
    </location>
</feature>
<reference evidence="6 7" key="1">
    <citation type="submission" date="2020-11" db="EMBL/GenBank/DDBJ databases">
        <title>Draft genome sequencing of a Lachnospiraceae strain isolated from anoxic soil subjected to BSD treatment.</title>
        <authorList>
            <person name="Uek A."/>
            <person name="Tonouchi A."/>
        </authorList>
    </citation>
    <scope>NUCLEOTIDE SEQUENCE [LARGE SCALE GENOMIC DNA]</scope>
    <source>
        <strain evidence="6 7">TB5</strain>
    </source>
</reference>
<evidence type="ECO:0000259" key="5">
    <source>
        <dbReference type="PROSITE" id="PS50893"/>
    </source>
</evidence>
<dbReference type="PROSITE" id="PS50893">
    <property type="entry name" value="ABC_TRANSPORTER_2"/>
    <property type="match status" value="1"/>
</dbReference>
<comment type="similarity">
    <text evidence="1">Belongs to the ABC transporter superfamily.</text>
</comment>
<keyword evidence="2" id="KW-0813">Transport</keyword>
<sequence length="446" mass="51038">MNAENVIEVKNVKKKFKVYFDKGSSLKEKILFQNRNRYEDRFVLRGINFNVKKGEAIGLLGKNGCGKSTTLKLLSRIMYPSEGTINIKGRVSSLLELGAGFHPDMSGRENIYTNASIFGLTRKEIDKRMDDIIKFSELEEFLDNPVRTYSSGMYMRLAFSVAINVNADVLLIDEILAVGDVSFQTKCFEKLKEIKAKGTTIIIVSHSMGQIEQICDRAIWIEDGLIKEEGVPKFVGQHYLVEMEGKRLEKIEEEFQEKLDEQNINDEKENIMSIKNVRNARIQSFCSSRAVRTGNGLVNFINVKLYNKEGKETIVFKSGEEITVKMNFRSNLEGIKSNFAVSFSRDDGLYCYGTSIYKELDYLVDIDKTEEVTMRILNNGLLQGKYLLNVGIYAEDDIEYDVIWNVSEIQIMSERVDEYGVCRLEHYWQVDELKLVNSIEVTSIGE</sequence>
<dbReference type="GO" id="GO:0016020">
    <property type="term" value="C:membrane"/>
    <property type="evidence" value="ECO:0007669"/>
    <property type="project" value="InterPro"/>
</dbReference>
<dbReference type="Gene3D" id="3.40.50.300">
    <property type="entry name" value="P-loop containing nucleotide triphosphate hydrolases"/>
    <property type="match status" value="1"/>
</dbReference>
<gene>
    <name evidence="6" type="ORF">bsdtb5_35140</name>
</gene>
<dbReference type="GO" id="GO:0005524">
    <property type="term" value="F:ATP binding"/>
    <property type="evidence" value="ECO:0007669"/>
    <property type="project" value="UniProtKB-KW"/>
</dbReference>
<dbReference type="RefSeq" id="WP_271713283.1">
    <property type="nucleotide sequence ID" value="NZ_AP024169.1"/>
</dbReference>